<feature type="compositionally biased region" description="Basic and acidic residues" evidence="1">
    <location>
        <begin position="334"/>
        <end position="351"/>
    </location>
</feature>
<comment type="caution">
    <text evidence="2">The sequence shown here is derived from an EMBL/GenBank/DDBJ whole genome shotgun (WGS) entry which is preliminary data.</text>
</comment>
<feature type="compositionally biased region" description="Polar residues" evidence="1">
    <location>
        <begin position="302"/>
        <end position="311"/>
    </location>
</feature>
<reference evidence="2" key="1">
    <citation type="submission" date="2018-11" db="EMBL/GenBank/DDBJ databases">
        <authorList>
            <consortium name="Pathogen Informatics"/>
        </authorList>
    </citation>
    <scope>NUCLEOTIDE SEQUENCE</scope>
</reference>
<feature type="region of interest" description="Disordered" evidence="1">
    <location>
        <begin position="273"/>
        <end position="351"/>
    </location>
</feature>
<evidence type="ECO:0000313" key="3">
    <source>
        <dbReference type="Proteomes" id="UP000784294"/>
    </source>
</evidence>
<keyword evidence="3" id="KW-1185">Reference proteome</keyword>
<organism evidence="2 3">
    <name type="scientific">Protopolystoma xenopodis</name>
    <dbReference type="NCBI Taxonomy" id="117903"/>
    <lineage>
        <taxon>Eukaryota</taxon>
        <taxon>Metazoa</taxon>
        <taxon>Spiralia</taxon>
        <taxon>Lophotrochozoa</taxon>
        <taxon>Platyhelminthes</taxon>
        <taxon>Monogenea</taxon>
        <taxon>Polyopisthocotylea</taxon>
        <taxon>Polystomatidea</taxon>
        <taxon>Polystomatidae</taxon>
        <taxon>Protopolystoma</taxon>
    </lineage>
</organism>
<dbReference type="Proteomes" id="UP000784294">
    <property type="component" value="Unassembled WGS sequence"/>
</dbReference>
<evidence type="ECO:0000313" key="2">
    <source>
        <dbReference type="EMBL" id="VEL11751.1"/>
    </source>
</evidence>
<accession>A0A3S5CDC5</accession>
<proteinExistence type="predicted"/>
<dbReference type="AlphaFoldDB" id="A0A3S5CDC5"/>
<evidence type="ECO:0000256" key="1">
    <source>
        <dbReference type="SAM" id="MobiDB-lite"/>
    </source>
</evidence>
<dbReference type="EMBL" id="CAAALY010012728">
    <property type="protein sequence ID" value="VEL11751.1"/>
    <property type="molecule type" value="Genomic_DNA"/>
</dbReference>
<protein>
    <submittedName>
        <fullName evidence="2">Uncharacterized protein</fullName>
    </submittedName>
</protein>
<feature type="compositionally biased region" description="Low complexity" evidence="1">
    <location>
        <begin position="278"/>
        <end position="301"/>
    </location>
</feature>
<gene>
    <name evidence="2" type="ORF">PXEA_LOCUS5191</name>
</gene>
<sequence length="351" mass="38776">MDHCRPMIQEECKQLLVHLLRLAVPHVDMLRVIGLQLTADLTATAYAPTLPGRRPHLPSLVLHPGPCRDRFPYVLPTDEPLTWRLPCSRRLLASQQQDDRFLGPSLSPDLPSFPFEQPAPLQPYWSNQYTGLNFGKSLSLGLPSCQYAPRSCGYIQRQQKRGHQVARHKLFASTSPALSQRHRQRCSCAHSRTRIVRVGLRSSDRAVGEVEKESNVAIATTAGLSAVPESLLSGITDTGRNSTLVTTAVSSATPDYPFAGSTYSLMSTTTLIPGGAVQQHPNSLSSPLSHSHNQQPPQQHQTYPLSPSSGQPCLEAEEEPLNTNFYSLPRKRHLDSDRTKLNEQSKETLVG</sequence>
<name>A0A3S5CDC5_9PLAT</name>